<proteinExistence type="predicted"/>
<sequence length="251" mass="30258">MRHIVLACLLPVACLLWVGTAKAQLAEMEQRAMSDTFQYALENNPTDQAADWLNPDTEHAGAVVPVRTFTNAQGQPCREFITTITVGGEQQQGYGTACRQPDGTWQIVNDEPAPQVTKVVNRPVYVVQPAERYYVYPHAYYNPYRIYFSFSWLFHGGRLHVGNYYSDVSRWHHPYYRHPHKYRHYKPLPHHRWYRREHIRRSWNRPKTIYRDRHIYRDRGRLERNIDRRDGRSERRFDRNRNRSEQRIYRR</sequence>
<feature type="signal peptide" evidence="1">
    <location>
        <begin position="1"/>
        <end position="23"/>
    </location>
</feature>
<dbReference type="KEGG" id="pef:A7E78_09680"/>
<dbReference type="Proteomes" id="UP000182517">
    <property type="component" value="Chromosome"/>
</dbReference>
<dbReference type="InterPro" id="IPR032635">
    <property type="entry name" value="Anti_2"/>
</dbReference>
<dbReference type="STRING" id="1842532.A7E78_09680"/>
<feature type="domain" description="Surface antigen" evidence="2">
    <location>
        <begin position="30"/>
        <end position="111"/>
    </location>
</feature>
<reference evidence="3 4" key="1">
    <citation type="journal article" date="2017" name="Genome Announc.">
        <title>Complete Genome Sequences of Two Acetylene-Fermenting Pelobacter acetylenicus Strains.</title>
        <authorList>
            <person name="Sutton J.M."/>
            <person name="Baesman S.M."/>
            <person name="Fierst J.L."/>
            <person name="Poret-Peterson A.T."/>
            <person name="Oremland R.S."/>
            <person name="Dunlap D.S."/>
            <person name="Akob D.M."/>
        </authorList>
    </citation>
    <scope>NUCLEOTIDE SEQUENCE [LARGE SCALE GENOMIC DNA]</scope>
    <source>
        <strain evidence="3 4">SFB93</strain>
    </source>
</reference>
<dbReference type="Pfam" id="PF16998">
    <property type="entry name" value="17kDa_Anti_2"/>
    <property type="match status" value="1"/>
</dbReference>
<dbReference type="OrthoDB" id="5405834at2"/>
<dbReference type="RefSeq" id="WP_072284045.1">
    <property type="nucleotide sequence ID" value="NZ_CP015519.1"/>
</dbReference>
<name>A0A1L3GQB3_9BACT</name>
<protein>
    <recommendedName>
        <fullName evidence="2">Surface antigen domain-containing protein</fullName>
    </recommendedName>
</protein>
<keyword evidence="1" id="KW-0732">Signal</keyword>
<dbReference type="EMBL" id="CP015519">
    <property type="protein sequence ID" value="APG28085.1"/>
    <property type="molecule type" value="Genomic_DNA"/>
</dbReference>
<evidence type="ECO:0000256" key="1">
    <source>
        <dbReference type="SAM" id="SignalP"/>
    </source>
</evidence>
<feature type="chain" id="PRO_5010198800" description="Surface antigen domain-containing protein" evidence="1">
    <location>
        <begin position="24"/>
        <end position="251"/>
    </location>
</feature>
<organism evidence="3 4">
    <name type="scientific">Syntrophotalea acetylenivorans</name>
    <dbReference type="NCBI Taxonomy" id="1842532"/>
    <lineage>
        <taxon>Bacteria</taxon>
        <taxon>Pseudomonadati</taxon>
        <taxon>Thermodesulfobacteriota</taxon>
        <taxon>Desulfuromonadia</taxon>
        <taxon>Desulfuromonadales</taxon>
        <taxon>Syntrophotaleaceae</taxon>
        <taxon>Syntrophotalea</taxon>
    </lineage>
</organism>
<keyword evidence="4" id="KW-1185">Reference proteome</keyword>
<accession>A0A1L3GQB3</accession>
<evidence type="ECO:0000259" key="2">
    <source>
        <dbReference type="Pfam" id="PF16998"/>
    </source>
</evidence>
<evidence type="ECO:0000313" key="4">
    <source>
        <dbReference type="Proteomes" id="UP000182517"/>
    </source>
</evidence>
<evidence type="ECO:0000313" key="3">
    <source>
        <dbReference type="EMBL" id="APG28085.1"/>
    </source>
</evidence>
<dbReference type="AlphaFoldDB" id="A0A1L3GQB3"/>
<gene>
    <name evidence="3" type="ORF">A7E78_09680</name>
</gene>